<evidence type="ECO:0000256" key="17">
    <source>
        <dbReference type="RuleBase" id="RU003464"/>
    </source>
</evidence>
<evidence type="ECO:0000256" key="13">
    <source>
        <dbReference type="ARBA" id="ARBA00033392"/>
    </source>
</evidence>
<protein>
    <recommendedName>
        <fullName evidence="6 15">tRNA (guanine-N(1)-)-methyltransferase</fullName>
        <ecNumber evidence="5 15">2.1.1.228</ecNumber>
    </recommendedName>
    <alternativeName>
        <fullName evidence="12 15">M1G-methyltransferase</fullName>
    </alternativeName>
    <alternativeName>
        <fullName evidence="13 15">tRNA [GM37] methyltransferase</fullName>
    </alternativeName>
</protein>
<sequence length="245" mass="28071">MRFTVLTLFPDFFSSPLKTSILGKAIKHQRIKVEVINIRNFATGKHKMTDDTPYGGGRGMVMKPEPIIRAIKSIKEDNSEAWVTLLSPQGRLFNQILADELSQKTHLVLICGHYEDVDQRVRYFIDDEISLGDFILTGGEPAALCIIDAVARLLPGVIGKPQSLEEESFREGLLEYPQYTRPAEYAGHKVPEILLSGHHKNITEWRRRQMLLRTLLLRPDLLPKAHLTEEDKEFLKRVCEQIFHE</sequence>
<dbReference type="PANTHER" id="PTHR46417">
    <property type="entry name" value="TRNA (GUANINE-N(1)-)-METHYLTRANSFERASE"/>
    <property type="match status" value="1"/>
</dbReference>
<comment type="function">
    <text evidence="1 15 17">Specifically methylates guanosine-37 in various tRNAs.</text>
</comment>
<dbReference type="HAMAP" id="MF_00605">
    <property type="entry name" value="TrmD"/>
    <property type="match status" value="1"/>
</dbReference>
<dbReference type="Proteomes" id="UP000885738">
    <property type="component" value="Unassembled WGS sequence"/>
</dbReference>
<dbReference type="NCBIfam" id="NF000648">
    <property type="entry name" value="PRK00026.1"/>
    <property type="match status" value="1"/>
</dbReference>
<gene>
    <name evidence="15 20" type="primary">trmD</name>
    <name evidence="20" type="ORF">ENI35_05605</name>
    <name evidence="19" type="ORF">ENJ03_00430</name>
</gene>
<keyword evidence="11 15" id="KW-0819">tRNA processing</keyword>
<feature type="domain" description="tRNA methyltransferase TRMD/TRM10-type" evidence="18">
    <location>
        <begin position="1"/>
        <end position="223"/>
    </location>
</feature>
<comment type="similarity">
    <text evidence="3 15 17">Belongs to the RNA methyltransferase TrmD family.</text>
</comment>
<comment type="caution">
    <text evidence="20">The sequence shown here is derived from an EMBL/GenBank/DDBJ whole genome shotgun (WGS) entry which is preliminary data.</text>
</comment>
<comment type="catalytic activity">
    <reaction evidence="14 15 17">
        <text>guanosine(37) in tRNA + S-adenosyl-L-methionine = N(1)-methylguanosine(37) in tRNA + S-adenosyl-L-homocysteine + H(+)</text>
        <dbReference type="Rhea" id="RHEA:36899"/>
        <dbReference type="Rhea" id="RHEA-COMP:10145"/>
        <dbReference type="Rhea" id="RHEA-COMP:10147"/>
        <dbReference type="ChEBI" id="CHEBI:15378"/>
        <dbReference type="ChEBI" id="CHEBI:57856"/>
        <dbReference type="ChEBI" id="CHEBI:59789"/>
        <dbReference type="ChEBI" id="CHEBI:73542"/>
        <dbReference type="ChEBI" id="CHEBI:74269"/>
        <dbReference type="EC" id="2.1.1.228"/>
    </reaction>
</comment>
<evidence type="ECO:0000256" key="7">
    <source>
        <dbReference type="ARBA" id="ARBA00022490"/>
    </source>
</evidence>
<proteinExistence type="inferred from homology"/>
<evidence type="ECO:0000256" key="3">
    <source>
        <dbReference type="ARBA" id="ARBA00007630"/>
    </source>
</evidence>
<comment type="subcellular location">
    <subcellularLocation>
        <location evidence="2 15 17">Cytoplasm</location>
    </subcellularLocation>
</comment>
<dbReference type="Pfam" id="PF01746">
    <property type="entry name" value="tRNA_m1G_MT"/>
    <property type="match status" value="1"/>
</dbReference>
<dbReference type="InterPro" id="IPR029028">
    <property type="entry name" value="Alpha/beta_knot_MTases"/>
</dbReference>
<dbReference type="NCBIfam" id="TIGR00088">
    <property type="entry name" value="trmD"/>
    <property type="match status" value="1"/>
</dbReference>
<dbReference type="FunFam" id="1.10.1270.20:FF:000001">
    <property type="entry name" value="tRNA (guanine-N(1)-)-methyltransferase"/>
    <property type="match status" value="1"/>
</dbReference>
<evidence type="ECO:0000256" key="1">
    <source>
        <dbReference type="ARBA" id="ARBA00002634"/>
    </source>
</evidence>
<dbReference type="InterPro" id="IPR023148">
    <property type="entry name" value="tRNA_m1G_MeTrfase_C_sf"/>
</dbReference>
<evidence type="ECO:0000256" key="4">
    <source>
        <dbReference type="ARBA" id="ARBA00011738"/>
    </source>
</evidence>
<evidence type="ECO:0000256" key="15">
    <source>
        <dbReference type="HAMAP-Rule" id="MF_00605"/>
    </source>
</evidence>
<keyword evidence="8 15" id="KW-0489">Methyltransferase</keyword>
<keyword evidence="10 15" id="KW-0949">S-adenosyl-L-methionine</keyword>
<evidence type="ECO:0000313" key="19">
    <source>
        <dbReference type="EMBL" id="HEB73672.1"/>
    </source>
</evidence>
<comment type="subunit">
    <text evidence="4 15 17">Homodimer.</text>
</comment>
<dbReference type="PIRSF" id="PIRSF000386">
    <property type="entry name" value="tRNA_mtase"/>
    <property type="match status" value="1"/>
</dbReference>
<keyword evidence="9 15" id="KW-0808">Transferase</keyword>
<dbReference type="EMBL" id="DRKW01000027">
    <property type="protein sequence ID" value="HEB73672.1"/>
    <property type="molecule type" value="Genomic_DNA"/>
</dbReference>
<dbReference type="EC" id="2.1.1.228" evidence="5 15"/>
<evidence type="ECO:0000259" key="18">
    <source>
        <dbReference type="Pfam" id="PF01746"/>
    </source>
</evidence>
<evidence type="ECO:0000256" key="10">
    <source>
        <dbReference type="ARBA" id="ARBA00022691"/>
    </source>
</evidence>
<dbReference type="EMBL" id="DRIH01000196">
    <property type="protein sequence ID" value="HEC68263.1"/>
    <property type="molecule type" value="Genomic_DNA"/>
</dbReference>
<accession>A0A7C1VPQ4</accession>
<evidence type="ECO:0000256" key="6">
    <source>
        <dbReference type="ARBA" id="ARBA00014679"/>
    </source>
</evidence>
<dbReference type="AlphaFoldDB" id="A0A7C1VPQ4"/>
<dbReference type="FunFam" id="3.40.1280.10:FF:000001">
    <property type="entry name" value="tRNA (guanine-N(1)-)-methyltransferase"/>
    <property type="match status" value="1"/>
</dbReference>
<organism evidence="20">
    <name type="scientific">Desulfofervidus auxilii</name>
    <dbReference type="NCBI Taxonomy" id="1621989"/>
    <lineage>
        <taxon>Bacteria</taxon>
        <taxon>Pseudomonadati</taxon>
        <taxon>Thermodesulfobacteriota</taxon>
        <taxon>Candidatus Desulfofervidia</taxon>
        <taxon>Candidatus Desulfofervidales</taxon>
        <taxon>Candidatus Desulfofervidaceae</taxon>
        <taxon>Candidatus Desulfofervidus</taxon>
    </lineage>
</organism>
<dbReference type="InterPro" id="IPR002649">
    <property type="entry name" value="tRNA_m1G_MeTrfase_TrmD"/>
</dbReference>
<dbReference type="Gene3D" id="3.40.1280.10">
    <property type="match status" value="1"/>
</dbReference>
<dbReference type="GO" id="GO:0005829">
    <property type="term" value="C:cytosol"/>
    <property type="evidence" value="ECO:0007669"/>
    <property type="project" value="TreeGrafter"/>
</dbReference>
<evidence type="ECO:0000256" key="14">
    <source>
        <dbReference type="ARBA" id="ARBA00047783"/>
    </source>
</evidence>
<feature type="binding site" evidence="15 16">
    <location>
        <begin position="131"/>
        <end position="136"/>
    </location>
    <ligand>
        <name>S-adenosyl-L-methionine</name>
        <dbReference type="ChEBI" id="CHEBI:59789"/>
    </ligand>
</feature>
<evidence type="ECO:0000256" key="8">
    <source>
        <dbReference type="ARBA" id="ARBA00022603"/>
    </source>
</evidence>
<keyword evidence="7 15" id="KW-0963">Cytoplasm</keyword>
<dbReference type="PANTHER" id="PTHR46417:SF1">
    <property type="entry name" value="TRNA (GUANINE-N(1)-)-METHYLTRANSFERASE"/>
    <property type="match status" value="1"/>
</dbReference>
<evidence type="ECO:0000256" key="9">
    <source>
        <dbReference type="ARBA" id="ARBA00022679"/>
    </source>
</evidence>
<dbReference type="CDD" id="cd18080">
    <property type="entry name" value="TrmD-like"/>
    <property type="match status" value="1"/>
</dbReference>
<dbReference type="Proteomes" id="UP000886268">
    <property type="component" value="Unassembled WGS sequence"/>
</dbReference>
<evidence type="ECO:0000313" key="20">
    <source>
        <dbReference type="EMBL" id="HEC68263.1"/>
    </source>
</evidence>
<evidence type="ECO:0000256" key="5">
    <source>
        <dbReference type="ARBA" id="ARBA00012807"/>
    </source>
</evidence>
<dbReference type="GO" id="GO:0052906">
    <property type="term" value="F:tRNA (guanine(37)-N1)-methyltransferase activity"/>
    <property type="evidence" value="ECO:0007669"/>
    <property type="project" value="UniProtKB-UniRule"/>
</dbReference>
<dbReference type="InterPro" id="IPR016009">
    <property type="entry name" value="tRNA_MeTrfase_TRMD/TRM10"/>
</dbReference>
<evidence type="ECO:0000256" key="11">
    <source>
        <dbReference type="ARBA" id="ARBA00022694"/>
    </source>
</evidence>
<evidence type="ECO:0000256" key="2">
    <source>
        <dbReference type="ARBA" id="ARBA00004496"/>
    </source>
</evidence>
<evidence type="ECO:0000256" key="12">
    <source>
        <dbReference type="ARBA" id="ARBA00029736"/>
    </source>
</evidence>
<dbReference type="SUPFAM" id="SSF75217">
    <property type="entry name" value="alpha/beta knot"/>
    <property type="match status" value="1"/>
</dbReference>
<dbReference type="GO" id="GO:0002939">
    <property type="term" value="P:tRNA N1-guanine methylation"/>
    <property type="evidence" value="ECO:0007669"/>
    <property type="project" value="TreeGrafter"/>
</dbReference>
<dbReference type="Gene3D" id="1.10.1270.20">
    <property type="entry name" value="tRNA(m1g37)methyltransferase, domain 2"/>
    <property type="match status" value="1"/>
</dbReference>
<feature type="binding site" evidence="15 16">
    <location>
        <position position="112"/>
    </location>
    <ligand>
        <name>S-adenosyl-L-methionine</name>
        <dbReference type="ChEBI" id="CHEBI:59789"/>
    </ligand>
</feature>
<name>A0A7C1VPQ4_DESA2</name>
<evidence type="ECO:0000256" key="16">
    <source>
        <dbReference type="PIRSR" id="PIRSR000386-1"/>
    </source>
</evidence>
<reference evidence="20" key="1">
    <citation type="journal article" date="2020" name="mSystems">
        <title>Genome- and Community-Level Interaction Insights into Carbon Utilization and Element Cycling Functions of Hydrothermarchaeota in Hydrothermal Sediment.</title>
        <authorList>
            <person name="Zhou Z."/>
            <person name="Liu Y."/>
            <person name="Xu W."/>
            <person name="Pan J."/>
            <person name="Luo Z.H."/>
            <person name="Li M."/>
        </authorList>
    </citation>
    <scope>NUCLEOTIDE SEQUENCE [LARGE SCALE GENOMIC DNA]</scope>
    <source>
        <strain evidence="20">HyVt-389</strain>
        <strain evidence="19">HyVt-45</strain>
    </source>
</reference>
<dbReference type="InterPro" id="IPR029026">
    <property type="entry name" value="tRNA_m1G_MTases_N"/>
</dbReference>